<dbReference type="EMBL" id="BOVK01000006">
    <property type="protein sequence ID" value="GIQ67547.1"/>
    <property type="molecule type" value="Genomic_DNA"/>
</dbReference>
<name>A0A8J4GYH7_9BACL</name>
<keyword evidence="2" id="KW-1185">Reference proteome</keyword>
<accession>A0A8J4GYH7</accession>
<gene>
    <name evidence="1" type="ORF">XYCOK13_03710</name>
</gene>
<organism evidence="1 2">
    <name type="scientific">Xylanibacillus composti</name>
    <dbReference type="NCBI Taxonomy" id="1572762"/>
    <lineage>
        <taxon>Bacteria</taxon>
        <taxon>Bacillati</taxon>
        <taxon>Bacillota</taxon>
        <taxon>Bacilli</taxon>
        <taxon>Bacillales</taxon>
        <taxon>Paenibacillaceae</taxon>
        <taxon>Xylanibacillus</taxon>
    </lineage>
</organism>
<comment type="caution">
    <text evidence="1">The sequence shown here is derived from an EMBL/GenBank/DDBJ whole genome shotgun (WGS) entry which is preliminary data.</text>
</comment>
<evidence type="ECO:0000313" key="1">
    <source>
        <dbReference type="EMBL" id="GIQ67547.1"/>
    </source>
</evidence>
<reference evidence="1" key="1">
    <citation type="submission" date="2021-04" db="EMBL/GenBank/DDBJ databases">
        <title>Draft genome sequence of Xylanibacillus composti strain K13.</title>
        <authorList>
            <person name="Uke A."/>
            <person name="Chhe C."/>
            <person name="Baramee S."/>
            <person name="Kosugi A."/>
        </authorList>
    </citation>
    <scope>NUCLEOTIDE SEQUENCE</scope>
    <source>
        <strain evidence="1">K13</strain>
    </source>
</reference>
<dbReference type="Proteomes" id="UP000677918">
    <property type="component" value="Unassembled WGS sequence"/>
</dbReference>
<sequence>MKRWIPLISSFALTVVLAAGLTLLDTSWNGNGKQDGGMNQRQAEQAPGISPLYLDSDNIVDVMTRTGLNGELARVQIKPQLLAVDVLLSAQTRREDMLLDFAELARLSFHHTENIHQLLVRVLTTDQSGKELLLASWEAERSVWLELGEKENVTASRIIPAMNGFYLTKAGEDFFKP</sequence>
<dbReference type="AlphaFoldDB" id="A0A8J4GYH7"/>
<dbReference type="RefSeq" id="WP_213410145.1">
    <property type="nucleotide sequence ID" value="NZ_BOVK01000006.1"/>
</dbReference>
<evidence type="ECO:0000313" key="2">
    <source>
        <dbReference type="Proteomes" id="UP000677918"/>
    </source>
</evidence>
<protein>
    <submittedName>
        <fullName evidence="1">Uncharacterized protein</fullName>
    </submittedName>
</protein>
<proteinExistence type="predicted"/>